<dbReference type="RefSeq" id="XP_004847311.1">
    <property type="nucleotide sequence ID" value="XM_004847254.2"/>
</dbReference>
<sequence>MRIHNLTLLSLLLLATQMLTQKVKNGAKHRQSSITDGDSLVPLDKAQGKQQSRASKSTTSGKFVSRDQGASCTWAVMEQQLETALRVECTQAQHKFSCVFAGNPTECVQRHSKKVYWKQMARTLRKQKNICGDSKNVLKAKVCKKNFPESNLKLVSSTVLENMKPREMEPKLSPMEHPSIKGTPSKDPHKAKEDISSTPAVTRTVSPGEPKCLDDPDVEMQRKIALDFCGESWTSLCTFLFNMFQGPSC</sequence>
<feature type="compositionally biased region" description="Polar residues" evidence="7">
    <location>
        <begin position="48"/>
        <end position="62"/>
    </location>
</feature>
<evidence type="ECO:0000313" key="10">
    <source>
        <dbReference type="RefSeq" id="XP_004847311.1"/>
    </source>
</evidence>
<evidence type="ECO:0000256" key="4">
    <source>
        <dbReference type="ARBA" id="ARBA00022729"/>
    </source>
</evidence>
<comment type="similarity">
    <text evidence="2">Belongs to the fibroblast growth factor-binding protein family.</text>
</comment>
<accession>A0AAX6PAJ7</accession>
<dbReference type="GO" id="GO:0007267">
    <property type="term" value="P:cell-cell signaling"/>
    <property type="evidence" value="ECO:0007669"/>
    <property type="project" value="TreeGrafter"/>
</dbReference>
<comment type="subcellular location">
    <subcellularLocation>
        <location evidence="1">Secreted</location>
    </subcellularLocation>
</comment>
<evidence type="ECO:0000256" key="8">
    <source>
        <dbReference type="SAM" id="SignalP"/>
    </source>
</evidence>
<evidence type="ECO:0000256" key="2">
    <source>
        <dbReference type="ARBA" id="ARBA00008326"/>
    </source>
</evidence>
<feature type="region of interest" description="Disordered" evidence="7">
    <location>
        <begin position="26"/>
        <end position="64"/>
    </location>
</feature>
<keyword evidence="5" id="KW-1015">Disulfide bond</keyword>
<name>A0AAX6PAJ7_HETGA</name>
<evidence type="ECO:0000256" key="3">
    <source>
        <dbReference type="ARBA" id="ARBA00022525"/>
    </source>
</evidence>
<dbReference type="AlphaFoldDB" id="A0AAX6PAJ7"/>
<evidence type="ECO:0000256" key="5">
    <source>
        <dbReference type="ARBA" id="ARBA00023157"/>
    </source>
</evidence>
<dbReference type="PANTHER" id="PTHR15258:SF2">
    <property type="entry name" value="FIBROBLAST GROWTH FACTOR-BINDING PROTEIN 1"/>
    <property type="match status" value="1"/>
</dbReference>
<keyword evidence="3" id="KW-0964">Secreted</keyword>
<keyword evidence="6" id="KW-0340">Growth factor binding</keyword>
<feature type="chain" id="PRO_5043859070" evidence="8">
    <location>
        <begin position="21"/>
        <end position="249"/>
    </location>
</feature>
<dbReference type="Proteomes" id="UP000694906">
    <property type="component" value="Unplaced"/>
</dbReference>
<feature type="signal peptide" evidence="8">
    <location>
        <begin position="1"/>
        <end position="20"/>
    </location>
</feature>
<dbReference type="InterPro" id="IPR010510">
    <property type="entry name" value="FGF1-bd"/>
</dbReference>
<reference evidence="10" key="1">
    <citation type="submission" date="2025-08" db="UniProtKB">
        <authorList>
            <consortium name="RefSeq"/>
        </authorList>
    </citation>
    <scope>IDENTIFICATION</scope>
</reference>
<protein>
    <submittedName>
        <fullName evidence="10">Fibroblast growth factor-binding protein 1</fullName>
    </submittedName>
</protein>
<gene>
    <name evidence="10" type="primary">LOC101719225</name>
</gene>
<proteinExistence type="inferred from homology"/>
<evidence type="ECO:0000256" key="1">
    <source>
        <dbReference type="ARBA" id="ARBA00004613"/>
    </source>
</evidence>
<evidence type="ECO:0000256" key="6">
    <source>
        <dbReference type="ARBA" id="ARBA00023183"/>
    </source>
</evidence>
<dbReference type="Pfam" id="PF06473">
    <property type="entry name" value="FGF-BP1"/>
    <property type="match status" value="1"/>
</dbReference>
<feature type="compositionally biased region" description="Basic and acidic residues" evidence="7">
    <location>
        <begin position="184"/>
        <end position="195"/>
    </location>
</feature>
<keyword evidence="9" id="KW-1185">Reference proteome</keyword>
<dbReference type="KEGG" id="hgl:101719225"/>
<dbReference type="GO" id="GO:0005576">
    <property type="term" value="C:extracellular region"/>
    <property type="evidence" value="ECO:0007669"/>
    <property type="project" value="UniProtKB-SubCell"/>
</dbReference>
<evidence type="ECO:0000256" key="7">
    <source>
        <dbReference type="SAM" id="MobiDB-lite"/>
    </source>
</evidence>
<organism evidence="9 10">
    <name type="scientific">Heterocephalus glaber</name>
    <name type="common">Naked mole rat</name>
    <dbReference type="NCBI Taxonomy" id="10181"/>
    <lineage>
        <taxon>Eukaryota</taxon>
        <taxon>Metazoa</taxon>
        <taxon>Chordata</taxon>
        <taxon>Craniata</taxon>
        <taxon>Vertebrata</taxon>
        <taxon>Euteleostomi</taxon>
        <taxon>Mammalia</taxon>
        <taxon>Eutheria</taxon>
        <taxon>Euarchontoglires</taxon>
        <taxon>Glires</taxon>
        <taxon>Rodentia</taxon>
        <taxon>Hystricomorpha</taxon>
        <taxon>Bathyergidae</taxon>
        <taxon>Heterocephalus</taxon>
    </lineage>
</organism>
<evidence type="ECO:0000313" key="9">
    <source>
        <dbReference type="Proteomes" id="UP000694906"/>
    </source>
</evidence>
<feature type="compositionally biased region" description="Polar residues" evidence="7">
    <location>
        <begin position="196"/>
        <end position="205"/>
    </location>
</feature>
<dbReference type="GeneID" id="101719225"/>
<keyword evidence="4 8" id="KW-0732">Signal</keyword>
<feature type="region of interest" description="Disordered" evidence="7">
    <location>
        <begin position="167"/>
        <end position="214"/>
    </location>
</feature>
<dbReference type="PANTHER" id="PTHR15258">
    <property type="entry name" value="FGF BINDING PROTEIN-RELATED"/>
    <property type="match status" value="1"/>
</dbReference>
<dbReference type="GO" id="GO:0019838">
    <property type="term" value="F:growth factor binding"/>
    <property type="evidence" value="ECO:0007669"/>
    <property type="project" value="UniProtKB-KW"/>
</dbReference>